<dbReference type="InterPro" id="IPR007452">
    <property type="entry name" value="TamB_C"/>
</dbReference>
<feature type="transmembrane region" description="Helical" evidence="5">
    <location>
        <begin position="12"/>
        <end position="33"/>
    </location>
</feature>
<evidence type="ECO:0000313" key="8">
    <source>
        <dbReference type="Proteomes" id="UP000179243"/>
    </source>
</evidence>
<proteinExistence type="predicted"/>
<feature type="domain" description="Translocation and assembly module TamB C-terminal" evidence="6">
    <location>
        <begin position="935"/>
        <end position="1284"/>
    </location>
</feature>
<keyword evidence="4 5" id="KW-0472">Membrane</keyword>
<dbReference type="GO" id="GO:0097347">
    <property type="term" value="C:TAM protein secretion complex"/>
    <property type="evidence" value="ECO:0007669"/>
    <property type="project" value="TreeGrafter"/>
</dbReference>
<protein>
    <recommendedName>
        <fullName evidence="6">Translocation and assembly module TamB C-terminal domain-containing protein</fullName>
    </recommendedName>
</protein>
<comment type="caution">
    <text evidence="7">The sequence shown here is derived from an EMBL/GenBank/DDBJ whole genome shotgun (WGS) entry which is preliminary data.</text>
</comment>
<accession>A0A1F7F9I3</accession>
<evidence type="ECO:0000256" key="2">
    <source>
        <dbReference type="ARBA" id="ARBA00022692"/>
    </source>
</evidence>
<dbReference type="PANTHER" id="PTHR36985">
    <property type="entry name" value="TRANSLOCATION AND ASSEMBLY MODULE SUBUNIT TAMB"/>
    <property type="match status" value="1"/>
</dbReference>
<comment type="subcellular location">
    <subcellularLocation>
        <location evidence="1">Membrane</location>
        <topology evidence="1">Single-pass membrane protein</topology>
    </subcellularLocation>
</comment>
<name>A0A1F7F9I3_UNCRA</name>
<evidence type="ECO:0000313" key="7">
    <source>
        <dbReference type="EMBL" id="OGK03344.1"/>
    </source>
</evidence>
<dbReference type="GO" id="GO:0005886">
    <property type="term" value="C:plasma membrane"/>
    <property type="evidence" value="ECO:0007669"/>
    <property type="project" value="InterPro"/>
</dbReference>
<evidence type="ECO:0000256" key="4">
    <source>
        <dbReference type="ARBA" id="ARBA00023136"/>
    </source>
</evidence>
<dbReference type="GO" id="GO:0009306">
    <property type="term" value="P:protein secretion"/>
    <property type="evidence" value="ECO:0007669"/>
    <property type="project" value="InterPro"/>
</dbReference>
<evidence type="ECO:0000259" key="6">
    <source>
        <dbReference type="Pfam" id="PF04357"/>
    </source>
</evidence>
<gene>
    <name evidence="7" type="ORF">A2519_15350</name>
</gene>
<dbReference type="Pfam" id="PF04357">
    <property type="entry name" value="TamB"/>
    <property type="match status" value="1"/>
</dbReference>
<dbReference type="EMBL" id="MFYX01000091">
    <property type="protein sequence ID" value="OGK03344.1"/>
    <property type="molecule type" value="Genomic_DNA"/>
</dbReference>
<keyword evidence="2 5" id="KW-0812">Transmembrane</keyword>
<organism evidence="7 8">
    <name type="scientific">Candidatus Raymondbacteria bacterium RIFOXYD12_FULL_49_13</name>
    <dbReference type="NCBI Taxonomy" id="1817890"/>
    <lineage>
        <taxon>Bacteria</taxon>
        <taxon>Raymondiibacteriota</taxon>
    </lineage>
</organism>
<dbReference type="Proteomes" id="UP000179243">
    <property type="component" value="Unassembled WGS sequence"/>
</dbReference>
<sequence>MNSGTSCIRFFRNIAAIVIAIIGLALVALWFGLAYGTSFVTPFVETKLQKVIGHTISIGSINTNVVSTITAKSIRISSLDSIHEEHPVVSLGRITMTYSLLDLVKKGRQFITACTMDSLLVYLDRDSAGIFNLALLNNTKDSTAAPDTSEITIPIQRLDIRHSFLVFKDSAMTGISVSLANADIHARQITTGGFSGGITADTCRITYKESLLLFKKIDLQWAWIAPNLEIPSFSFVYNELAVSGAGAFRYREKTVNIDTIVIQSTDGALYGAASVRFDTSQLFSMSLYADNAALSGLRGFWKSYPPRLRGNMQGRVTARGSLHNPGSWDLRGTLGLHHLAYGGKAIPAVAATVSILHDTLHFSLSQNMSAITAAIPFRDNQLRGSFSASLFKIDNLAKLAGVEFLEGDLNLTGDLAGTTSSPVIRARAWTRDLSFYNAHADSLAGIIEYRNNRVWITDARFSSTLNDIDSARPIFGLPKIAEALAFEGVLHGPIDSLSGAVSLYLVKPAFKDIGADNGSLFLTFQSTSVSLHSVLLQRGPLLLCAQGAIRVPELVGAYTLRAFGISNHYMQHELMDMVEADTLECAPVGFSSYGSVHTSFDLSDEQAISVTLRTNNLVLDSLGLFFHALPPMGGTCSVDVSLSGAQNNPRGEVAFSLRHPRMNAIHLDSVVGSFVLENGVVTVHDLGIHDSGSYLKGEALLPFTIDQTSGFSIVQTAPFRGSILAEKYDMALIGPLLPEKPILAGTLSCSVSWNGTLAQPNPTGEVSITSGSVGALDKAPLVRDLQASITIADSMIVVRRFSGSIKEVPFAVQGEIVHDAWSAMTIDLKATMAQVSKITCTGFIATDSMHLLTQIKNMALAPLVPLLPNIGQLSGTADTRLAVTGNPASPQIQGFVRIRDLFWLPFWTTTPFENGLCVLSFDKQTASLDTFQMTQGTGSVSIAGTISHANGRLDSAAIHASLKDIGIALPEVVTLSVQSGDMAFNGDVKAYALTGSLVFGKSRVVQDIDIKSIVPFLSTIEKPAKPRPAWMETIRLSIRVSGTNDIWIDNNLARVRTDPELTIIGNPVRPNINGRLSAEEGAIFFLDRKFLLDRCRIDFLNPIRPVPIVDLAATTHVNNYQSLDVTSYAITFSARGPLDSVVTELTADPYLDKPNIVSLLVLGVTRDQITGKDAKAGGALLERAGFVSTQKISAYLSKNVGSHVGLDELAIEGNLFNFGRDWNPALLASKKISKKFEITLKTKVGHLNENSVRLAYRLSDHFSLEGETDQEGTGGLDLKYGIRFE</sequence>
<keyword evidence="3 5" id="KW-1133">Transmembrane helix</keyword>
<dbReference type="PANTHER" id="PTHR36985:SF1">
    <property type="entry name" value="TRANSLOCATION AND ASSEMBLY MODULE SUBUNIT TAMB"/>
    <property type="match status" value="1"/>
</dbReference>
<reference evidence="7 8" key="1">
    <citation type="journal article" date="2016" name="Nat. Commun.">
        <title>Thousands of microbial genomes shed light on interconnected biogeochemical processes in an aquifer system.</title>
        <authorList>
            <person name="Anantharaman K."/>
            <person name="Brown C.T."/>
            <person name="Hug L.A."/>
            <person name="Sharon I."/>
            <person name="Castelle C.J."/>
            <person name="Probst A.J."/>
            <person name="Thomas B.C."/>
            <person name="Singh A."/>
            <person name="Wilkins M.J."/>
            <person name="Karaoz U."/>
            <person name="Brodie E.L."/>
            <person name="Williams K.H."/>
            <person name="Hubbard S.S."/>
            <person name="Banfield J.F."/>
        </authorList>
    </citation>
    <scope>NUCLEOTIDE SEQUENCE [LARGE SCALE GENOMIC DNA]</scope>
</reference>
<evidence type="ECO:0000256" key="3">
    <source>
        <dbReference type="ARBA" id="ARBA00022989"/>
    </source>
</evidence>
<evidence type="ECO:0000256" key="5">
    <source>
        <dbReference type="SAM" id="Phobius"/>
    </source>
</evidence>
<evidence type="ECO:0000256" key="1">
    <source>
        <dbReference type="ARBA" id="ARBA00004167"/>
    </source>
</evidence>